<gene>
    <name evidence="2" type="ORF">A3J62_00410</name>
</gene>
<name>A0A1G1Y5Q9_9BACT</name>
<dbReference type="Proteomes" id="UP000178747">
    <property type="component" value="Unassembled WGS sequence"/>
</dbReference>
<protein>
    <recommendedName>
        <fullName evidence="4">WxL domain-containing protein</fullName>
    </recommendedName>
</protein>
<proteinExistence type="predicted"/>
<evidence type="ECO:0000313" key="3">
    <source>
        <dbReference type="Proteomes" id="UP000178747"/>
    </source>
</evidence>
<feature type="signal peptide" evidence="1">
    <location>
        <begin position="1"/>
        <end position="23"/>
    </location>
</feature>
<sequence>MKKIIFCLLIIGLSLIFSGSFTSAEMSSTNYTIYADVFSIGGIETSQSTNYKIQDTLGEAIIWSATSTSANYGVKAGFREMYPDQYLTLSVSDTSIDLGTLSEDEAQSASHTMIIDTNAFHGFAVTVSGSTLTSGVNTIDGIGATAASSTPGIEQFGINLVNNATPNIGADPAGTAPIGSVAGQYGTADKFTLNSGDTIASASSDINQTTYTISYIANIAASTEAGTYTTTLTYAATANF</sequence>
<evidence type="ECO:0000313" key="2">
    <source>
        <dbReference type="EMBL" id="OGY47080.1"/>
    </source>
</evidence>
<evidence type="ECO:0000256" key="1">
    <source>
        <dbReference type="SAM" id="SignalP"/>
    </source>
</evidence>
<reference evidence="2 3" key="1">
    <citation type="journal article" date="2016" name="Nat. Commun.">
        <title>Thousands of microbial genomes shed light on interconnected biogeochemical processes in an aquifer system.</title>
        <authorList>
            <person name="Anantharaman K."/>
            <person name="Brown C.T."/>
            <person name="Hug L.A."/>
            <person name="Sharon I."/>
            <person name="Castelle C.J."/>
            <person name="Probst A.J."/>
            <person name="Thomas B.C."/>
            <person name="Singh A."/>
            <person name="Wilkins M.J."/>
            <person name="Karaoz U."/>
            <person name="Brodie E.L."/>
            <person name="Williams K.H."/>
            <person name="Hubbard S.S."/>
            <person name="Banfield J.F."/>
        </authorList>
    </citation>
    <scope>NUCLEOTIDE SEQUENCE [LARGE SCALE GENOMIC DNA]</scope>
</reference>
<organism evidence="2 3">
    <name type="scientific">Candidatus Buchananbacteria bacterium RIFCSPHIGHO2_02_FULL_38_8</name>
    <dbReference type="NCBI Taxonomy" id="1797538"/>
    <lineage>
        <taxon>Bacteria</taxon>
        <taxon>Candidatus Buchananiibacteriota</taxon>
    </lineage>
</organism>
<evidence type="ECO:0008006" key="4">
    <source>
        <dbReference type="Google" id="ProtNLM"/>
    </source>
</evidence>
<feature type="chain" id="PRO_5009581476" description="WxL domain-containing protein" evidence="1">
    <location>
        <begin position="24"/>
        <end position="240"/>
    </location>
</feature>
<comment type="caution">
    <text evidence="2">The sequence shown here is derived from an EMBL/GenBank/DDBJ whole genome shotgun (WGS) entry which is preliminary data.</text>
</comment>
<dbReference type="EMBL" id="MHIH01000057">
    <property type="protein sequence ID" value="OGY47080.1"/>
    <property type="molecule type" value="Genomic_DNA"/>
</dbReference>
<accession>A0A1G1Y5Q9</accession>
<dbReference type="AlphaFoldDB" id="A0A1G1Y5Q9"/>
<keyword evidence="1" id="KW-0732">Signal</keyword>